<gene>
    <name evidence="2" type="ordered locus">BbuZS7_G30</name>
</gene>
<dbReference type="Pfam" id="PF02414">
    <property type="entry name" value="Borrelia_orfA"/>
    <property type="match status" value="1"/>
</dbReference>
<feature type="region of interest" description="Disordered" evidence="1">
    <location>
        <begin position="412"/>
        <end position="447"/>
    </location>
</feature>
<dbReference type="Proteomes" id="UP000006901">
    <property type="component" value="Plasmid ZS7_lp28-2"/>
</dbReference>
<reference evidence="2 3" key="1">
    <citation type="journal article" date="2011" name="J. Bacteriol.">
        <title>Whole-genome sequences of thirteen isolates of Borrelia burgdorferi.</title>
        <authorList>
            <person name="Schutzer S.E."/>
            <person name="Fraser-Liggett C.M."/>
            <person name="Casjens S.R."/>
            <person name="Qiu W.G."/>
            <person name="Dunn J.J."/>
            <person name="Mongodin E.F."/>
            <person name="Luft B.J."/>
        </authorList>
    </citation>
    <scope>NUCLEOTIDE SEQUENCE [LARGE SCALE GENOMIC DNA]</scope>
    <source>
        <strain evidence="2 3">ZS7</strain>
        <plasmid evidence="2 3">ZS7_lp28-2</plasmid>
    </source>
</reference>
<dbReference type="EMBL" id="CP001209">
    <property type="protein sequence ID" value="ACK75320.1"/>
    <property type="molecule type" value="Genomic_DNA"/>
</dbReference>
<feature type="compositionally biased region" description="Polar residues" evidence="1">
    <location>
        <begin position="418"/>
        <end position="443"/>
    </location>
</feature>
<dbReference type="RefSeq" id="WP_010890288.1">
    <property type="nucleotide sequence ID" value="NC_011779.1"/>
</dbReference>
<sequence length="488" mass="56725">MNKILLNNARLSKVLLHELLTKLVALNSKKEHCPNTIKVSQVESLIKKMRSNQYDRLLKVYWVIDVKNQNYKNSCGVDRYSACDIYRLVADLLKKDGKKVVSVRTVQRDLKLLNEIGLIKTKLRKFGNKDNKGKGSIAHYIQNTELVAYHKEIIWEHLVQLLYEKLENKKIVGDFDEDIKNAVFNVSKTAKFYNANNPLKDLSDTSNGASNFSNNFSDKFSRHSERLSENIFLKSSCDTVLTNQDVDSRTTMSRHSPPAVFNKANISYSNYKNSKNSLCNSKIQKNNINFEKKDIETKLIERNIPKDFLSRIKDLSNNPTTYKNALYNLDKALDEHNESNLKYVLEHFLDQFSIYRYKVWMMMKRRDGVISDYEVIWKERFGEFVKKKVELNDYVKKVLSMEAREREQRSRERLERINGQSQAQVQTQTGELSNNQEQDSVNTPPERIYLGENRNNIYGRSNIVKDSLGFKTIKGITLESLGIDKKAI</sequence>
<accession>A0A0H3C5G6</accession>
<dbReference type="KEGG" id="bbz:BbuZS7_G30"/>
<organism evidence="2 3">
    <name type="scientific">Borreliella burgdorferi (strain ZS7)</name>
    <name type="common">Borrelia burgdorferi</name>
    <dbReference type="NCBI Taxonomy" id="445985"/>
    <lineage>
        <taxon>Bacteria</taxon>
        <taxon>Pseudomonadati</taxon>
        <taxon>Spirochaetota</taxon>
        <taxon>Spirochaetia</taxon>
        <taxon>Spirochaetales</taxon>
        <taxon>Borreliaceae</taxon>
        <taxon>Borreliella</taxon>
    </lineage>
</organism>
<evidence type="ECO:0000313" key="2">
    <source>
        <dbReference type="EMBL" id="ACK75320.1"/>
    </source>
</evidence>
<dbReference type="InterPro" id="IPR003459">
    <property type="entry name" value="Borrelia_plasmid_OrfA"/>
</dbReference>
<dbReference type="HOGENOM" id="CLU_038653_1_0_12"/>
<evidence type="ECO:0000256" key="1">
    <source>
        <dbReference type="SAM" id="MobiDB-lite"/>
    </source>
</evidence>
<dbReference type="AlphaFoldDB" id="A0A0H3C5G6"/>
<geneLocation type="plasmid" evidence="2 3">
    <name>ZS7_lp28-2</name>
</geneLocation>
<keyword evidence="2" id="KW-0614">Plasmid</keyword>
<protein>
    <submittedName>
        <fullName evidence="2">Borrelia ORF-A superfamily protein</fullName>
    </submittedName>
</protein>
<evidence type="ECO:0000313" key="3">
    <source>
        <dbReference type="Proteomes" id="UP000006901"/>
    </source>
</evidence>
<proteinExistence type="predicted"/>
<name>A0A0H3C5G6_BORBZ</name>